<dbReference type="Proteomes" id="UP000030321">
    <property type="component" value="Unassembled WGS sequence"/>
</dbReference>
<name>A0A0A1W0S6_MICAE</name>
<accession>A0A0A1W0S6</accession>
<dbReference type="RefSeq" id="WP_045361383.1">
    <property type="nucleotide sequence ID" value="NZ_BBPA01000068.1"/>
</dbReference>
<organism evidence="1 2">
    <name type="scientific">Microcystis aeruginosa NIES-44</name>
    <dbReference type="NCBI Taxonomy" id="449439"/>
    <lineage>
        <taxon>Bacteria</taxon>
        <taxon>Bacillati</taxon>
        <taxon>Cyanobacteriota</taxon>
        <taxon>Cyanophyceae</taxon>
        <taxon>Oscillatoriophycideae</taxon>
        <taxon>Chroococcales</taxon>
        <taxon>Microcystaceae</taxon>
        <taxon>Microcystis</taxon>
    </lineage>
</organism>
<reference evidence="2" key="1">
    <citation type="journal article" date="2015" name="Genome">
        <title>Whole Genome Sequence of the Non-Microcystin-Producing Microcystis aeruginosa Strain NIES-44.</title>
        <authorList>
            <person name="Okano K."/>
            <person name="Miyata N."/>
            <person name="Ozaki Y."/>
        </authorList>
    </citation>
    <scope>NUCLEOTIDE SEQUENCE [LARGE SCALE GENOMIC DNA]</scope>
    <source>
        <strain evidence="2">NIES-44</strain>
    </source>
</reference>
<comment type="caution">
    <text evidence="1">The sequence shown here is derived from an EMBL/GenBank/DDBJ whole genome shotgun (WGS) entry which is preliminary data.</text>
</comment>
<evidence type="ECO:0000313" key="1">
    <source>
        <dbReference type="EMBL" id="GAL95131.1"/>
    </source>
</evidence>
<protein>
    <submittedName>
        <fullName evidence="1">Uncharacterized protein</fullName>
    </submittedName>
</protein>
<dbReference type="EMBL" id="BBPA01000068">
    <property type="protein sequence ID" value="GAL95131.1"/>
    <property type="molecule type" value="Genomic_DNA"/>
</dbReference>
<evidence type="ECO:0000313" key="2">
    <source>
        <dbReference type="Proteomes" id="UP000030321"/>
    </source>
</evidence>
<proteinExistence type="predicted"/>
<gene>
    <name evidence="1" type="ORF">N44_03986</name>
</gene>
<dbReference type="AlphaFoldDB" id="A0A0A1W0S6"/>
<sequence length="76" mass="8805">MSKLRQQRRFIKLYIKPLKEKLSEIDGSALKVYLALALEIGWLDNTVEIYSSFHQNEAWARRLSPLLAKLVDTSVT</sequence>